<reference evidence="2 3" key="1">
    <citation type="submission" date="2022-01" db="EMBL/GenBank/DDBJ databases">
        <authorList>
            <person name="Xiong W."/>
            <person name="Schranz E."/>
        </authorList>
    </citation>
    <scope>NUCLEOTIDE SEQUENCE [LARGE SCALE GENOMIC DNA]</scope>
</reference>
<evidence type="ECO:0000256" key="1">
    <source>
        <dbReference type="SAM" id="MobiDB-lite"/>
    </source>
</evidence>
<evidence type="ECO:0000313" key="3">
    <source>
        <dbReference type="Proteomes" id="UP001157418"/>
    </source>
</evidence>
<dbReference type="Proteomes" id="UP001157418">
    <property type="component" value="Unassembled WGS sequence"/>
</dbReference>
<name>A0AAU9LIB8_9ASTR</name>
<gene>
    <name evidence="2" type="ORF">LVIROSA_LOCUS3171</name>
</gene>
<evidence type="ECO:0000313" key="2">
    <source>
        <dbReference type="EMBL" id="CAH1415314.1"/>
    </source>
</evidence>
<feature type="region of interest" description="Disordered" evidence="1">
    <location>
        <begin position="59"/>
        <end position="85"/>
    </location>
</feature>
<proteinExistence type="predicted"/>
<organism evidence="2 3">
    <name type="scientific">Lactuca virosa</name>
    <dbReference type="NCBI Taxonomy" id="75947"/>
    <lineage>
        <taxon>Eukaryota</taxon>
        <taxon>Viridiplantae</taxon>
        <taxon>Streptophyta</taxon>
        <taxon>Embryophyta</taxon>
        <taxon>Tracheophyta</taxon>
        <taxon>Spermatophyta</taxon>
        <taxon>Magnoliopsida</taxon>
        <taxon>eudicotyledons</taxon>
        <taxon>Gunneridae</taxon>
        <taxon>Pentapetalae</taxon>
        <taxon>asterids</taxon>
        <taxon>campanulids</taxon>
        <taxon>Asterales</taxon>
        <taxon>Asteraceae</taxon>
        <taxon>Cichorioideae</taxon>
        <taxon>Cichorieae</taxon>
        <taxon>Lactucinae</taxon>
        <taxon>Lactuca</taxon>
    </lineage>
</organism>
<sequence>MPGRPKTKRKRHVSEVNDSKFPTVRARICRTVRCSKCLQFGHNLKSCKNEQVMKEYVPPRKPRRPMRDVNGITNKDGEGTSKQKKVKLTVKRKKKKTKKAGEGSSNQATFETANDATVQETANHATGQETVQEEIGTVQETAHEIVNDADASIEEIDVLMLQKCCYEPHEIAHALERVNVIPEPVSPVEMEVNANEIEDHLEADLEENVNQIEDNLLEDNLEMVVDANEIVPPVQREVAIQGLDANAWVGEDDEEIDGDIDFIEDTQVVGRPRKMNISEKIVKINMKKAVYEKDGRGSSIKKPVNLE</sequence>
<dbReference type="AlphaFoldDB" id="A0AAU9LIB8"/>
<keyword evidence="3" id="KW-1185">Reference proteome</keyword>
<accession>A0AAU9LIB8</accession>
<protein>
    <submittedName>
        <fullName evidence="2">Uncharacterized protein</fullName>
    </submittedName>
</protein>
<comment type="caution">
    <text evidence="2">The sequence shown here is derived from an EMBL/GenBank/DDBJ whole genome shotgun (WGS) entry which is preliminary data.</text>
</comment>
<dbReference type="EMBL" id="CAKMRJ010000001">
    <property type="protein sequence ID" value="CAH1415314.1"/>
    <property type="molecule type" value="Genomic_DNA"/>
</dbReference>